<dbReference type="AlphaFoldDB" id="A0A239KV87"/>
<organism evidence="2 3">
    <name type="scientific">Actinomadura meyerae</name>
    <dbReference type="NCBI Taxonomy" id="240840"/>
    <lineage>
        <taxon>Bacteria</taxon>
        <taxon>Bacillati</taxon>
        <taxon>Actinomycetota</taxon>
        <taxon>Actinomycetes</taxon>
        <taxon>Streptosporangiales</taxon>
        <taxon>Thermomonosporaceae</taxon>
        <taxon>Actinomadura</taxon>
    </lineage>
</organism>
<sequence length="172" mass="18341">MPPALRLAELPPAAMTALLDGDLAKASAAAGVPLTDYFTTDEAKSLWRFRLDQIARDPSHAPWIVRAAVAEPDGHVVGHAGFHGAPENGTVTIAYSVDPAHRRKGYARAMLAALQDRAAADLSVTTVRATISPDNQASLATIAGQGFTFIGERWDDEDGRELIFDRPARPTG</sequence>
<dbReference type="Pfam" id="PF00583">
    <property type="entry name" value="Acetyltransf_1"/>
    <property type="match status" value="1"/>
</dbReference>
<dbReference type="GO" id="GO:0016747">
    <property type="term" value="F:acyltransferase activity, transferring groups other than amino-acyl groups"/>
    <property type="evidence" value="ECO:0007669"/>
    <property type="project" value="InterPro"/>
</dbReference>
<feature type="domain" description="N-acetyltransferase" evidence="1">
    <location>
        <begin position="33"/>
        <end position="169"/>
    </location>
</feature>
<gene>
    <name evidence="2" type="ORF">SAMN05443665_1019143</name>
</gene>
<name>A0A239KV87_9ACTN</name>
<dbReference type="CDD" id="cd04301">
    <property type="entry name" value="NAT_SF"/>
    <property type="match status" value="1"/>
</dbReference>
<dbReference type="Gene3D" id="3.40.630.30">
    <property type="match status" value="1"/>
</dbReference>
<protein>
    <submittedName>
        <fullName evidence="2">Protein N-acetyltransferase, RimJ/RimL family</fullName>
    </submittedName>
</protein>
<dbReference type="PROSITE" id="PS51186">
    <property type="entry name" value="GNAT"/>
    <property type="match status" value="1"/>
</dbReference>
<dbReference type="Proteomes" id="UP000198318">
    <property type="component" value="Unassembled WGS sequence"/>
</dbReference>
<dbReference type="SUPFAM" id="SSF55729">
    <property type="entry name" value="Acyl-CoA N-acyltransferases (Nat)"/>
    <property type="match status" value="1"/>
</dbReference>
<dbReference type="RefSeq" id="WP_089327707.1">
    <property type="nucleotide sequence ID" value="NZ_FZOR01000019.1"/>
</dbReference>
<dbReference type="PANTHER" id="PTHR43792">
    <property type="entry name" value="GNAT FAMILY, PUTATIVE (AFU_ORTHOLOGUE AFUA_3G00765)-RELATED-RELATED"/>
    <property type="match status" value="1"/>
</dbReference>
<dbReference type="InterPro" id="IPR051531">
    <property type="entry name" value="N-acetyltransferase"/>
</dbReference>
<evidence type="ECO:0000313" key="3">
    <source>
        <dbReference type="Proteomes" id="UP000198318"/>
    </source>
</evidence>
<keyword evidence="2" id="KW-0808">Transferase</keyword>
<dbReference type="InterPro" id="IPR000182">
    <property type="entry name" value="GNAT_dom"/>
</dbReference>
<proteinExistence type="predicted"/>
<dbReference type="PANTHER" id="PTHR43792:SF13">
    <property type="entry name" value="ACETYLTRANSFERASE"/>
    <property type="match status" value="1"/>
</dbReference>
<keyword evidence="3" id="KW-1185">Reference proteome</keyword>
<accession>A0A239KV87</accession>
<evidence type="ECO:0000313" key="2">
    <source>
        <dbReference type="EMBL" id="SNT22111.1"/>
    </source>
</evidence>
<reference evidence="2 3" key="1">
    <citation type="submission" date="2017-06" db="EMBL/GenBank/DDBJ databases">
        <authorList>
            <person name="Kim H.J."/>
            <person name="Triplett B.A."/>
        </authorList>
    </citation>
    <scope>NUCLEOTIDE SEQUENCE [LARGE SCALE GENOMIC DNA]</scope>
    <source>
        <strain evidence="2 3">DSM 44715</strain>
    </source>
</reference>
<dbReference type="InterPro" id="IPR016181">
    <property type="entry name" value="Acyl_CoA_acyltransferase"/>
</dbReference>
<dbReference type="OrthoDB" id="3402863at2"/>
<evidence type="ECO:0000259" key="1">
    <source>
        <dbReference type="PROSITE" id="PS51186"/>
    </source>
</evidence>
<dbReference type="EMBL" id="FZOR01000019">
    <property type="protein sequence ID" value="SNT22111.1"/>
    <property type="molecule type" value="Genomic_DNA"/>
</dbReference>